<evidence type="ECO:0000256" key="1">
    <source>
        <dbReference type="ARBA" id="ARBA00023002"/>
    </source>
</evidence>
<feature type="domain" description="Gfo/Idh/MocA-like oxidoreductase N-terminal" evidence="2">
    <location>
        <begin position="9"/>
        <end position="94"/>
    </location>
</feature>
<dbReference type="SUPFAM" id="SSF51735">
    <property type="entry name" value="NAD(P)-binding Rossmann-fold domains"/>
    <property type="match status" value="1"/>
</dbReference>
<proteinExistence type="predicted"/>
<gene>
    <name evidence="3" type="ORF">METZ01_LOCUS307551</name>
</gene>
<keyword evidence="1" id="KW-0560">Oxidoreductase</keyword>
<evidence type="ECO:0000259" key="2">
    <source>
        <dbReference type="Pfam" id="PF01408"/>
    </source>
</evidence>
<dbReference type="InterPro" id="IPR050463">
    <property type="entry name" value="Gfo/Idh/MocA_oxidrdct_glycsds"/>
</dbReference>
<dbReference type="EMBL" id="UINC01097191">
    <property type="protein sequence ID" value="SVC54697.1"/>
    <property type="molecule type" value="Genomic_DNA"/>
</dbReference>
<dbReference type="InterPro" id="IPR036291">
    <property type="entry name" value="NAD(P)-bd_dom_sf"/>
</dbReference>
<dbReference type="PANTHER" id="PTHR43818:SF11">
    <property type="entry name" value="BCDNA.GH03377"/>
    <property type="match status" value="1"/>
</dbReference>
<dbReference type="Pfam" id="PF01408">
    <property type="entry name" value="GFO_IDH_MocA"/>
    <property type="match status" value="1"/>
</dbReference>
<dbReference type="Gene3D" id="3.40.50.720">
    <property type="entry name" value="NAD(P)-binding Rossmann-like Domain"/>
    <property type="match status" value="1"/>
</dbReference>
<evidence type="ECO:0000313" key="3">
    <source>
        <dbReference type="EMBL" id="SVC54697.1"/>
    </source>
</evidence>
<sequence length="96" mass="10521">MNSSTTARNVAVIGCGGRGRAHAEGWQHDERSQLVACADPVEASRDEFCERFGDLRRYTDYGEMLKAESLDIVSVCTWTGMHREMIEAAAPSGVQA</sequence>
<dbReference type="PANTHER" id="PTHR43818">
    <property type="entry name" value="BCDNA.GH03377"/>
    <property type="match status" value="1"/>
</dbReference>
<dbReference type="AlphaFoldDB" id="A0A382N3E5"/>
<name>A0A382N3E5_9ZZZZ</name>
<dbReference type="InterPro" id="IPR000683">
    <property type="entry name" value="Gfo/Idh/MocA-like_OxRdtase_N"/>
</dbReference>
<accession>A0A382N3E5</accession>
<reference evidence="3" key="1">
    <citation type="submission" date="2018-05" db="EMBL/GenBank/DDBJ databases">
        <authorList>
            <person name="Lanie J.A."/>
            <person name="Ng W.-L."/>
            <person name="Kazmierczak K.M."/>
            <person name="Andrzejewski T.M."/>
            <person name="Davidsen T.M."/>
            <person name="Wayne K.J."/>
            <person name="Tettelin H."/>
            <person name="Glass J.I."/>
            <person name="Rusch D."/>
            <person name="Podicherti R."/>
            <person name="Tsui H.-C.T."/>
            <person name="Winkler M.E."/>
        </authorList>
    </citation>
    <scope>NUCLEOTIDE SEQUENCE</scope>
</reference>
<organism evidence="3">
    <name type="scientific">marine metagenome</name>
    <dbReference type="NCBI Taxonomy" id="408172"/>
    <lineage>
        <taxon>unclassified sequences</taxon>
        <taxon>metagenomes</taxon>
        <taxon>ecological metagenomes</taxon>
    </lineage>
</organism>
<dbReference type="GO" id="GO:0000166">
    <property type="term" value="F:nucleotide binding"/>
    <property type="evidence" value="ECO:0007669"/>
    <property type="project" value="InterPro"/>
</dbReference>
<protein>
    <recommendedName>
        <fullName evidence="2">Gfo/Idh/MocA-like oxidoreductase N-terminal domain-containing protein</fullName>
    </recommendedName>
</protein>
<dbReference type="GO" id="GO:0016491">
    <property type="term" value="F:oxidoreductase activity"/>
    <property type="evidence" value="ECO:0007669"/>
    <property type="project" value="UniProtKB-KW"/>
</dbReference>
<feature type="non-terminal residue" evidence="3">
    <location>
        <position position="96"/>
    </location>
</feature>